<gene>
    <name evidence="1" type="ORF">ACAOBT_LOCUS35849</name>
</gene>
<dbReference type="Proteomes" id="UP001152888">
    <property type="component" value="Unassembled WGS sequence"/>
</dbReference>
<evidence type="ECO:0008006" key="3">
    <source>
        <dbReference type="Google" id="ProtNLM"/>
    </source>
</evidence>
<dbReference type="EMBL" id="CAKOFQ010009154">
    <property type="protein sequence ID" value="CAH2017181.1"/>
    <property type="molecule type" value="Genomic_DNA"/>
</dbReference>
<dbReference type="AlphaFoldDB" id="A0A9P0VPX7"/>
<name>A0A9P0VPX7_ACAOB</name>
<evidence type="ECO:0000313" key="2">
    <source>
        <dbReference type="Proteomes" id="UP001152888"/>
    </source>
</evidence>
<protein>
    <recommendedName>
        <fullName evidence="3">DUF4371 domain-containing protein</fullName>
    </recommendedName>
</protein>
<organism evidence="1 2">
    <name type="scientific">Acanthoscelides obtectus</name>
    <name type="common">Bean weevil</name>
    <name type="synonym">Bruchus obtectus</name>
    <dbReference type="NCBI Taxonomy" id="200917"/>
    <lineage>
        <taxon>Eukaryota</taxon>
        <taxon>Metazoa</taxon>
        <taxon>Ecdysozoa</taxon>
        <taxon>Arthropoda</taxon>
        <taxon>Hexapoda</taxon>
        <taxon>Insecta</taxon>
        <taxon>Pterygota</taxon>
        <taxon>Neoptera</taxon>
        <taxon>Endopterygota</taxon>
        <taxon>Coleoptera</taxon>
        <taxon>Polyphaga</taxon>
        <taxon>Cucujiformia</taxon>
        <taxon>Chrysomeloidea</taxon>
        <taxon>Chrysomelidae</taxon>
        <taxon>Bruchinae</taxon>
        <taxon>Bruchini</taxon>
        <taxon>Acanthoscelides</taxon>
    </lineage>
</organism>
<evidence type="ECO:0000313" key="1">
    <source>
        <dbReference type="EMBL" id="CAH2017181.1"/>
    </source>
</evidence>
<sequence length="66" mass="7238">MSVGRTKCTAIINNVIGKISFENLISDLNCHKFSLLVDESTYFTSETHLAIVVRAAVRVVTGDSHD</sequence>
<comment type="caution">
    <text evidence="1">The sequence shown here is derived from an EMBL/GenBank/DDBJ whole genome shotgun (WGS) entry which is preliminary data.</text>
</comment>
<proteinExistence type="predicted"/>
<keyword evidence="2" id="KW-1185">Reference proteome</keyword>
<reference evidence="1" key="1">
    <citation type="submission" date="2022-03" db="EMBL/GenBank/DDBJ databases">
        <authorList>
            <person name="Sayadi A."/>
        </authorList>
    </citation>
    <scope>NUCLEOTIDE SEQUENCE</scope>
</reference>
<dbReference type="OrthoDB" id="6772367at2759"/>
<accession>A0A9P0VPX7</accession>